<feature type="region of interest" description="Disordered" evidence="3">
    <location>
        <begin position="522"/>
        <end position="550"/>
    </location>
</feature>
<proteinExistence type="predicted"/>
<protein>
    <submittedName>
        <fullName evidence="5">Uncharacterized protein LOC122139888</fullName>
    </submittedName>
</protein>
<organism evidence="5">
    <name type="scientific">Cyprinus carpio</name>
    <name type="common">Common carp</name>
    <dbReference type="NCBI Taxonomy" id="7962"/>
    <lineage>
        <taxon>Eukaryota</taxon>
        <taxon>Metazoa</taxon>
        <taxon>Chordata</taxon>
        <taxon>Craniata</taxon>
        <taxon>Vertebrata</taxon>
        <taxon>Euteleostomi</taxon>
        <taxon>Actinopterygii</taxon>
        <taxon>Neopterygii</taxon>
        <taxon>Teleostei</taxon>
        <taxon>Ostariophysi</taxon>
        <taxon>Cypriniformes</taxon>
        <taxon>Cyprinidae</taxon>
        <taxon>Cyprininae</taxon>
        <taxon>Cyprinus</taxon>
    </lineage>
</organism>
<reference evidence="5" key="1">
    <citation type="submission" date="2025-08" db="UniProtKB">
        <authorList>
            <consortium name="RefSeq"/>
        </authorList>
    </citation>
    <scope>IDENTIFICATION</scope>
    <source>
        <tissue evidence="5">Muscle</tissue>
    </source>
</reference>
<accession>A0A9R0AF51</accession>
<dbReference type="SMART" id="SM00343">
    <property type="entry name" value="ZnF_C2HC"/>
    <property type="match status" value="2"/>
</dbReference>
<feature type="compositionally biased region" description="Low complexity" evidence="3">
    <location>
        <begin position="164"/>
        <end position="173"/>
    </location>
</feature>
<dbReference type="RefSeq" id="XP_042596033.1">
    <property type="nucleotide sequence ID" value="XM_042740099.1"/>
</dbReference>
<name>A0A9R0AF51_CYPCA</name>
<evidence type="ECO:0000259" key="4">
    <source>
        <dbReference type="PROSITE" id="PS50158"/>
    </source>
</evidence>
<dbReference type="PANTHER" id="PTHR47331:SF5">
    <property type="entry name" value="RIBONUCLEASE H"/>
    <property type="match status" value="1"/>
</dbReference>
<dbReference type="PROSITE" id="PS50158">
    <property type="entry name" value="ZF_CCHC"/>
    <property type="match status" value="1"/>
</dbReference>
<dbReference type="PANTHER" id="PTHR47331">
    <property type="entry name" value="PHD-TYPE DOMAIN-CONTAINING PROTEIN"/>
    <property type="match status" value="1"/>
</dbReference>
<dbReference type="GO" id="GO:0008270">
    <property type="term" value="F:zinc ion binding"/>
    <property type="evidence" value="ECO:0007669"/>
    <property type="project" value="UniProtKB-KW"/>
</dbReference>
<keyword evidence="1" id="KW-0863">Zinc-finger</keyword>
<dbReference type="GO" id="GO:0003676">
    <property type="term" value="F:nucleic acid binding"/>
    <property type="evidence" value="ECO:0007669"/>
    <property type="project" value="InterPro"/>
</dbReference>
<dbReference type="InterPro" id="IPR005312">
    <property type="entry name" value="DUF1759"/>
</dbReference>
<feature type="compositionally biased region" description="Basic and acidic residues" evidence="3">
    <location>
        <begin position="11"/>
        <end position="33"/>
    </location>
</feature>
<keyword evidence="1" id="KW-0479">Metal-binding</keyword>
<dbReference type="AlphaFoldDB" id="A0A9R0AF51"/>
<sequence length="688" mass="78889">MSLKDNPCRSSSRERKLTEKGQEMHDQDTRKREKAFNKTYDAWKLVARETRTKLKTLCSSEDLIELQQDIQAKHDGVCQQYEPLLRNSNTTPEIVKKMDACVTLTKDIRDLISNRLETINQDYNDQLEKERVRETLNKDEYGSVFGHTKTETVSSAESPERLSNHSSSTSTHSSRVDAQAELAAKLEQSKAMKEIQAQQAHLHKLEGEWKLKEAKMLVEIKQKELEMQQQLEQERTKLQQLQAAKDVAIAAARVRAYDNFEGFENHDEEINDQTNSACYRKQNEPRLNPDAASFHPHQAAPEVTMTQESVSLAQVIASSLSMNRLPVPEPTTFRGDPLQFTDWRMTFIALIDRKPLPPSEKMFYLKNYLAGEARKAVEGFFYRDSESAFNGAWKVLQDRYGNPFIIQKAFRDKLMRWPKINTNDPLALQEFADFLQGCTEAMPHVKGLAILNDCEENHKLLKKLPEWIVRKWSRIVVEELDTSGSYPDLACFTNFLSKEARIACNPIASPLLMNFRATNERSPKRAKALNTNTQTKSFAQEKQETNGSKPKSPCFICKSEAHNITKCPTFAAKSSEDKKAFICENRLCFGCLRKGHMTKDCKRRHTCSICSRRHTTCLHDDRKQRPVEATTNSSTSTEKPCKLGNAQCRIPCINTTCFRYLKYRPSPCVFNTRATQRSTYIRNTGHTE</sequence>
<evidence type="ECO:0000256" key="1">
    <source>
        <dbReference type="PROSITE-ProRule" id="PRU00047"/>
    </source>
</evidence>
<dbReference type="InterPro" id="IPR001878">
    <property type="entry name" value="Znf_CCHC"/>
</dbReference>
<gene>
    <name evidence="5" type="primary">LOC122139888</name>
</gene>
<feature type="region of interest" description="Disordered" evidence="3">
    <location>
        <begin position="1"/>
        <end position="33"/>
    </location>
</feature>
<feature type="coiled-coil region" evidence="2">
    <location>
        <begin position="211"/>
        <end position="251"/>
    </location>
</feature>
<feature type="domain" description="CCHC-type" evidence="4">
    <location>
        <begin position="588"/>
        <end position="603"/>
    </location>
</feature>
<dbReference type="Proteomes" id="UP001155660">
    <property type="component" value="Chromosome B15"/>
</dbReference>
<evidence type="ECO:0000256" key="3">
    <source>
        <dbReference type="SAM" id="MobiDB-lite"/>
    </source>
</evidence>
<dbReference type="Pfam" id="PF03564">
    <property type="entry name" value="DUF1759"/>
    <property type="match status" value="1"/>
</dbReference>
<feature type="region of interest" description="Disordered" evidence="3">
    <location>
        <begin position="138"/>
        <end position="178"/>
    </location>
</feature>
<evidence type="ECO:0000313" key="5">
    <source>
        <dbReference type="RefSeq" id="XP_042596033.1"/>
    </source>
</evidence>
<dbReference type="OrthoDB" id="10051210at2759"/>
<dbReference type="GeneID" id="122139888"/>
<keyword evidence="1" id="KW-0862">Zinc</keyword>
<feature type="compositionally biased region" description="Polar residues" evidence="3">
    <location>
        <begin position="529"/>
        <end position="538"/>
    </location>
</feature>
<evidence type="ECO:0000256" key="2">
    <source>
        <dbReference type="SAM" id="Coils"/>
    </source>
</evidence>
<keyword evidence="2" id="KW-0175">Coiled coil</keyword>
<dbReference type="KEGG" id="ccar:122139888"/>